<keyword evidence="2" id="KW-1185">Reference proteome</keyword>
<sequence>MDLPPPSVLTQLPRPLQASTGKTQIGEVFSLVESKKRKRYEVVVAVDGEGLNIYNVQYPKLVTSYAVPPQSEFSCHPCSIRLRDKDSSAVKRYTYCAVGRPQRQIKGFFEETVPGATSAPVITSASYTLKDSRSPVIFVGICPRLSGESGSKDPFDVLVVHKNGKIRRLASDLKTERWSIDSDHETSAAFLVDFDDARRTLFRRRPDLATLAVGDVSISANDLPPVLLLVSQPGSSQGSTLQPVKVHMFSVTTHVETAGTATAGSHELHHLNTVQLPSLEGTNFDWREAQWAFHPGSAGLGLSFRQGYMNYDLSQYPPSCSSSLILKDEDFSSIMRISPHSIIGAGKSLVALYDTHYSSIQRSIPLHELSTNSSKATMKFVGYFAKLGIALAIRENTLQAFDLSSIHSMRGTSVKRQRDGLLINAIGRGVGSPPLDINDPAVSLGLKTPEEVNQWTTFKKNLEAASKAQDATSFDNAVESHFGFSARWHSSPISVHPEKISYILSQIFTVQAQESRNGFSDLKVAIWPKKTCQWLVKTGHFSIDHIDIAVRRDNRAQILPPFEPGTLVRSLAEFDTSLKALTLVLNGPVPLERGELAQALKIFLDTARTHSIALDQPATMTITEVADLDIKVDDKSHDTDENPQAVISSSSSTETSLEDAFVGLNLALSKLHSYPTNQVVSCLRSTLSNTDTLAIVHHLRVALATGGYTARFTEEAPIPLEAIKAAPPLSLEAIVDLMNASVDAIGPSGWISAVEFAGAAVNEAEMISHMQSEISAALAGIEEAAYMKGIVGEFIRYGSRLTKSKSSSAAANKTTTSTVTMSGKEVNGEYTAIKDGSRARINREYDSYGKLWETYTFPQAGEEDGKMLPLSLNTPESEVSQTKILKSTGEVTQRTKREIAYLRRQAVPDYSVVRIHL</sequence>
<evidence type="ECO:0000313" key="1">
    <source>
        <dbReference type="EMBL" id="OKL57893.1"/>
    </source>
</evidence>
<gene>
    <name evidence="1" type="ORF">UA08_06619</name>
</gene>
<dbReference type="GeneID" id="31006374"/>
<dbReference type="Proteomes" id="UP000214365">
    <property type="component" value="Unassembled WGS sequence"/>
</dbReference>
<dbReference type="STRING" id="1441469.A0A225AFJ1"/>
<reference evidence="1 2" key="1">
    <citation type="submission" date="2015-06" db="EMBL/GenBank/DDBJ databases">
        <title>Talaromyces atroroseus IBT 11181 draft genome.</title>
        <authorList>
            <person name="Rasmussen K.B."/>
            <person name="Rasmussen S."/>
            <person name="Petersen B."/>
            <person name="Sicheritz-Ponten T."/>
            <person name="Mortensen U.H."/>
            <person name="Thrane U."/>
        </authorList>
    </citation>
    <scope>NUCLEOTIDE SEQUENCE [LARGE SCALE GENOMIC DNA]</scope>
    <source>
        <strain evidence="1 2">IBT 11181</strain>
    </source>
</reference>
<dbReference type="RefSeq" id="XP_020118014.1">
    <property type="nucleotide sequence ID" value="XM_020268916.1"/>
</dbReference>
<name>A0A225AFJ1_TALAT</name>
<protein>
    <submittedName>
        <fullName evidence="1">Uncharacterized protein</fullName>
    </submittedName>
</protein>
<accession>A0A225AFJ1</accession>
<evidence type="ECO:0000313" key="2">
    <source>
        <dbReference type="Proteomes" id="UP000214365"/>
    </source>
</evidence>
<comment type="caution">
    <text evidence="1">The sequence shown here is derived from an EMBL/GenBank/DDBJ whole genome shotgun (WGS) entry which is preliminary data.</text>
</comment>
<organism evidence="1 2">
    <name type="scientific">Talaromyces atroroseus</name>
    <dbReference type="NCBI Taxonomy" id="1441469"/>
    <lineage>
        <taxon>Eukaryota</taxon>
        <taxon>Fungi</taxon>
        <taxon>Dikarya</taxon>
        <taxon>Ascomycota</taxon>
        <taxon>Pezizomycotina</taxon>
        <taxon>Eurotiomycetes</taxon>
        <taxon>Eurotiomycetidae</taxon>
        <taxon>Eurotiales</taxon>
        <taxon>Trichocomaceae</taxon>
        <taxon>Talaromyces</taxon>
        <taxon>Talaromyces sect. Trachyspermi</taxon>
    </lineage>
</organism>
<dbReference type="AlphaFoldDB" id="A0A225AFJ1"/>
<dbReference type="OrthoDB" id="5330858at2759"/>
<dbReference type="EMBL" id="LFMY01000010">
    <property type="protein sequence ID" value="OKL57893.1"/>
    <property type="molecule type" value="Genomic_DNA"/>
</dbReference>
<proteinExistence type="predicted"/>